<gene>
    <name evidence="1" type="ORF">DPMN_115043</name>
    <name evidence="2" type="ORF">DPMN_116634</name>
</gene>
<evidence type="ECO:0000313" key="3">
    <source>
        <dbReference type="Proteomes" id="UP000828390"/>
    </source>
</evidence>
<protein>
    <submittedName>
        <fullName evidence="2">Uncharacterized protein</fullName>
    </submittedName>
</protein>
<proteinExistence type="predicted"/>
<evidence type="ECO:0000313" key="2">
    <source>
        <dbReference type="EMBL" id="KAH3843127.1"/>
    </source>
</evidence>
<reference evidence="2" key="1">
    <citation type="journal article" date="2019" name="bioRxiv">
        <title>The Genome of the Zebra Mussel, Dreissena polymorpha: A Resource for Invasive Species Research.</title>
        <authorList>
            <person name="McCartney M.A."/>
            <person name="Auch B."/>
            <person name="Kono T."/>
            <person name="Mallez S."/>
            <person name="Zhang Y."/>
            <person name="Obille A."/>
            <person name="Becker A."/>
            <person name="Abrahante J.E."/>
            <person name="Garbe J."/>
            <person name="Badalamenti J.P."/>
            <person name="Herman A."/>
            <person name="Mangelson H."/>
            <person name="Liachko I."/>
            <person name="Sullivan S."/>
            <person name="Sone E.D."/>
            <person name="Koren S."/>
            <person name="Silverstein K.A.T."/>
            <person name="Beckman K.B."/>
            <person name="Gohl D.M."/>
        </authorList>
    </citation>
    <scope>NUCLEOTIDE SEQUENCE</scope>
    <source>
        <strain evidence="2">Duluth1</strain>
        <tissue evidence="2">Whole animal</tissue>
    </source>
</reference>
<dbReference type="AlphaFoldDB" id="A0A9D4KND6"/>
<dbReference type="EMBL" id="JAIWYP010000004">
    <property type="protein sequence ID" value="KAH3843127.1"/>
    <property type="molecule type" value="Genomic_DNA"/>
</dbReference>
<comment type="caution">
    <text evidence="2">The sequence shown here is derived from an EMBL/GenBank/DDBJ whole genome shotgun (WGS) entry which is preliminary data.</text>
</comment>
<keyword evidence="3" id="KW-1185">Reference proteome</keyword>
<reference evidence="2" key="2">
    <citation type="submission" date="2020-11" db="EMBL/GenBank/DDBJ databases">
        <authorList>
            <person name="McCartney M.A."/>
            <person name="Auch B."/>
            <person name="Kono T."/>
            <person name="Mallez S."/>
            <person name="Becker A."/>
            <person name="Gohl D.M."/>
            <person name="Silverstein K.A.T."/>
            <person name="Koren S."/>
            <person name="Bechman K.B."/>
            <person name="Herman A."/>
            <person name="Abrahante J.E."/>
            <person name="Garbe J."/>
        </authorList>
    </citation>
    <scope>NUCLEOTIDE SEQUENCE</scope>
    <source>
        <strain evidence="2">Duluth1</strain>
        <tissue evidence="2">Whole animal</tissue>
    </source>
</reference>
<organism evidence="2 3">
    <name type="scientific">Dreissena polymorpha</name>
    <name type="common">Zebra mussel</name>
    <name type="synonym">Mytilus polymorpha</name>
    <dbReference type="NCBI Taxonomy" id="45954"/>
    <lineage>
        <taxon>Eukaryota</taxon>
        <taxon>Metazoa</taxon>
        <taxon>Spiralia</taxon>
        <taxon>Lophotrochozoa</taxon>
        <taxon>Mollusca</taxon>
        <taxon>Bivalvia</taxon>
        <taxon>Autobranchia</taxon>
        <taxon>Heteroconchia</taxon>
        <taxon>Euheterodonta</taxon>
        <taxon>Imparidentia</taxon>
        <taxon>Neoheterodontei</taxon>
        <taxon>Myida</taxon>
        <taxon>Dreissenoidea</taxon>
        <taxon>Dreissenidae</taxon>
        <taxon>Dreissena</taxon>
    </lineage>
</organism>
<evidence type="ECO:0000313" key="1">
    <source>
        <dbReference type="EMBL" id="KAH3841576.1"/>
    </source>
</evidence>
<dbReference type="EMBL" id="JAIWYP010000004">
    <property type="protein sequence ID" value="KAH3841576.1"/>
    <property type="molecule type" value="Genomic_DNA"/>
</dbReference>
<dbReference type="Proteomes" id="UP000828390">
    <property type="component" value="Unassembled WGS sequence"/>
</dbReference>
<sequence>MHILKTIKYNYIQSSLPSIFDTSFFQTICQRPPLPVEVIIRLCLSLTNDLSASSSTS</sequence>
<accession>A0A9D4KND6</accession>
<name>A0A9D4KND6_DREPO</name>